<evidence type="ECO:0000313" key="2">
    <source>
        <dbReference type="EMBL" id="KAG7386029.1"/>
    </source>
</evidence>
<reference evidence="2" key="1">
    <citation type="submission" date="2021-02" db="EMBL/GenBank/DDBJ databases">
        <authorList>
            <person name="Palmer J.M."/>
        </authorList>
    </citation>
    <scope>NUCLEOTIDE SEQUENCE</scope>
    <source>
        <strain evidence="2">SCRP23</strain>
    </source>
</reference>
<evidence type="ECO:0008006" key="5">
    <source>
        <dbReference type="Google" id="ProtNLM"/>
    </source>
</evidence>
<sequence length="335" mass="38084">MASHFESPIIHFDHFQPTRTRLSDRVIGSVVPRGPRQRHADTYCVGGDKYPDNTPLGSSLCTQSTKRTVRSSDAFTGLDIDEETAKIIENKRAIRRQQCRASQARYRRKQLNMQRQLHQSMQQLREEVQALKLKRKKLCLGKRAKPTPWSIVAEMFRLLETSFQSPSSIVDTEEMLNHSEIQRSLSLLQLVMSPNVTMGELRGFRALLEQLRRYSLYFGSPCLKLGRIEELTPGVLRGTGTLSVTITELTLRWVFPHLKSHSDEAYQSMCGRLLGQRFHCSSSLTFLFDRENGCVEGMETKVDLLEALVRSLKSVEDATVIFEKALITPDGVLGI</sequence>
<gene>
    <name evidence="2" type="ORF">PHYBOEH_008798</name>
    <name evidence="3" type="ORF">PHYBOEH_008799</name>
</gene>
<organism evidence="2 4">
    <name type="scientific">Phytophthora boehmeriae</name>
    <dbReference type="NCBI Taxonomy" id="109152"/>
    <lineage>
        <taxon>Eukaryota</taxon>
        <taxon>Sar</taxon>
        <taxon>Stramenopiles</taxon>
        <taxon>Oomycota</taxon>
        <taxon>Peronosporomycetes</taxon>
        <taxon>Peronosporales</taxon>
        <taxon>Peronosporaceae</taxon>
        <taxon>Phytophthora</taxon>
    </lineage>
</organism>
<evidence type="ECO:0000313" key="3">
    <source>
        <dbReference type="EMBL" id="KAG7386030.1"/>
    </source>
</evidence>
<evidence type="ECO:0000313" key="4">
    <source>
        <dbReference type="Proteomes" id="UP000693981"/>
    </source>
</evidence>
<dbReference type="Proteomes" id="UP000693981">
    <property type="component" value="Unassembled WGS sequence"/>
</dbReference>
<comment type="caution">
    <text evidence="2">The sequence shown here is derived from an EMBL/GenBank/DDBJ whole genome shotgun (WGS) entry which is preliminary data.</text>
</comment>
<keyword evidence="1" id="KW-0175">Coiled coil</keyword>
<accession>A0A8T1W1R9</accession>
<dbReference type="AlphaFoldDB" id="A0A8T1W1R9"/>
<dbReference type="EMBL" id="JAGDFL010000528">
    <property type="protein sequence ID" value="KAG7386029.1"/>
    <property type="molecule type" value="Genomic_DNA"/>
</dbReference>
<protein>
    <recommendedName>
        <fullName evidence="5">Bzip transcription factor</fullName>
    </recommendedName>
</protein>
<evidence type="ECO:0000256" key="1">
    <source>
        <dbReference type="SAM" id="Coils"/>
    </source>
</evidence>
<dbReference type="EMBL" id="JAGDFL010000528">
    <property type="protein sequence ID" value="KAG7386030.1"/>
    <property type="molecule type" value="Genomic_DNA"/>
</dbReference>
<feature type="coiled-coil region" evidence="1">
    <location>
        <begin position="114"/>
        <end position="141"/>
    </location>
</feature>
<dbReference type="CDD" id="cd14686">
    <property type="entry name" value="bZIP"/>
    <property type="match status" value="1"/>
</dbReference>
<proteinExistence type="predicted"/>
<keyword evidence="4" id="KW-1185">Reference proteome</keyword>
<name>A0A8T1W1R9_9STRA</name>